<sequence>MKSSKTLRQRGRTNPRASIFSAWMASKAAEVRVTAQLLPRKETKDLRYSELSRRSKCISQREKRWIQGITGFSKIRKGNGPVQGRDQAWSFGQTRVTGGESAVEACLYFSYVSRVVRERPKRTEDEDYDDDDDDKKHFPSAADGDDVIRIFLATRSACEPNQRLTTYFLGLVLDCIPGATCSDA</sequence>
<name>A0A0J6FBW4_COCPO</name>
<reference evidence="2 3" key="1">
    <citation type="submission" date="2007-06" db="EMBL/GenBank/DDBJ databases">
        <title>The Genome Sequence of Coccidioides posadasii RMSCC_3488.</title>
        <authorList>
            <consortium name="Coccidioides Genome Resources Consortium"/>
            <consortium name="The Broad Institute Genome Sequencing Platform"/>
            <person name="Henn M.R."/>
            <person name="Sykes S."/>
            <person name="Young S."/>
            <person name="Jaffe D."/>
            <person name="Berlin A."/>
            <person name="Alvarez P."/>
            <person name="Butler J."/>
            <person name="Gnerre S."/>
            <person name="Grabherr M."/>
            <person name="Mauceli E."/>
            <person name="Brockman W."/>
            <person name="Kodira C."/>
            <person name="Alvarado L."/>
            <person name="Zeng Q."/>
            <person name="Crawford M."/>
            <person name="Antoine C."/>
            <person name="Devon K."/>
            <person name="Galgiani J."/>
            <person name="Orsborn K."/>
            <person name="Lewis M.L."/>
            <person name="Nusbaum C."/>
            <person name="Galagan J."/>
            <person name="Birren B."/>
        </authorList>
    </citation>
    <scope>NUCLEOTIDE SEQUENCE [LARGE SCALE GENOMIC DNA]</scope>
    <source>
        <strain evidence="2 3">RMSCC 3488</strain>
    </source>
</reference>
<evidence type="ECO:0000256" key="1">
    <source>
        <dbReference type="SAM" id="MobiDB-lite"/>
    </source>
</evidence>
<dbReference type="Proteomes" id="UP000054567">
    <property type="component" value="Unassembled WGS sequence"/>
</dbReference>
<protein>
    <submittedName>
        <fullName evidence="2">Uncharacterized protein</fullName>
    </submittedName>
</protein>
<accession>A0A0J6FBW4</accession>
<organism evidence="2 3">
    <name type="scientific">Coccidioides posadasii RMSCC 3488</name>
    <dbReference type="NCBI Taxonomy" id="454284"/>
    <lineage>
        <taxon>Eukaryota</taxon>
        <taxon>Fungi</taxon>
        <taxon>Dikarya</taxon>
        <taxon>Ascomycota</taxon>
        <taxon>Pezizomycotina</taxon>
        <taxon>Eurotiomycetes</taxon>
        <taxon>Eurotiomycetidae</taxon>
        <taxon>Onygenales</taxon>
        <taxon>Onygenaceae</taxon>
        <taxon>Coccidioides</taxon>
    </lineage>
</organism>
<evidence type="ECO:0000313" key="2">
    <source>
        <dbReference type="EMBL" id="KMM67753.1"/>
    </source>
</evidence>
<evidence type="ECO:0000313" key="3">
    <source>
        <dbReference type="Proteomes" id="UP000054567"/>
    </source>
</evidence>
<proteinExistence type="predicted"/>
<feature type="region of interest" description="Disordered" evidence="1">
    <location>
        <begin position="120"/>
        <end position="140"/>
    </location>
</feature>
<dbReference type="AlphaFoldDB" id="A0A0J6FBW4"/>
<gene>
    <name evidence="2" type="ORF">CPAG_04085</name>
</gene>
<dbReference type="VEuPathDB" id="FungiDB:CPAG_04085"/>
<reference evidence="3" key="2">
    <citation type="journal article" date="2009" name="Genome Res.">
        <title>Comparative genomic analyses of the human fungal pathogens Coccidioides and their relatives.</title>
        <authorList>
            <person name="Sharpton T.J."/>
            <person name="Stajich J.E."/>
            <person name="Rounsley S.D."/>
            <person name="Gardner M.J."/>
            <person name="Wortman J.R."/>
            <person name="Jordar V.S."/>
            <person name="Maiti R."/>
            <person name="Kodira C.D."/>
            <person name="Neafsey D.E."/>
            <person name="Zeng Q."/>
            <person name="Hung C.-Y."/>
            <person name="McMahan C."/>
            <person name="Muszewska A."/>
            <person name="Grynberg M."/>
            <person name="Mandel M.A."/>
            <person name="Kellner E.M."/>
            <person name="Barker B.M."/>
            <person name="Galgiani J.N."/>
            <person name="Orbach M.J."/>
            <person name="Kirkland T.N."/>
            <person name="Cole G.T."/>
            <person name="Henn M.R."/>
            <person name="Birren B.W."/>
            <person name="Taylor J.W."/>
        </authorList>
    </citation>
    <scope>NUCLEOTIDE SEQUENCE [LARGE SCALE GENOMIC DNA]</scope>
    <source>
        <strain evidence="3">RMSCC 3488</strain>
    </source>
</reference>
<dbReference type="EMBL" id="DS268110">
    <property type="protein sequence ID" value="KMM67753.1"/>
    <property type="molecule type" value="Genomic_DNA"/>
</dbReference>
<reference evidence="3" key="3">
    <citation type="journal article" date="2010" name="Genome Res.">
        <title>Population genomic sequencing of Coccidioides fungi reveals recent hybridization and transposon control.</title>
        <authorList>
            <person name="Neafsey D.E."/>
            <person name="Barker B.M."/>
            <person name="Sharpton T.J."/>
            <person name="Stajich J.E."/>
            <person name="Park D.J."/>
            <person name="Whiston E."/>
            <person name="Hung C.-Y."/>
            <person name="McMahan C."/>
            <person name="White J."/>
            <person name="Sykes S."/>
            <person name="Heiman D."/>
            <person name="Young S."/>
            <person name="Zeng Q."/>
            <person name="Abouelleil A."/>
            <person name="Aftuck L."/>
            <person name="Bessette D."/>
            <person name="Brown A."/>
            <person name="FitzGerald M."/>
            <person name="Lui A."/>
            <person name="Macdonald J.P."/>
            <person name="Priest M."/>
            <person name="Orbach M.J."/>
            <person name="Galgiani J.N."/>
            <person name="Kirkland T.N."/>
            <person name="Cole G.T."/>
            <person name="Birren B.W."/>
            <person name="Henn M.R."/>
            <person name="Taylor J.W."/>
            <person name="Rounsley S.D."/>
        </authorList>
    </citation>
    <scope>NUCLEOTIDE SEQUENCE [LARGE SCALE GENOMIC DNA]</scope>
    <source>
        <strain evidence="3">RMSCC 3488</strain>
    </source>
</reference>